<accession>A0AA36JDR2</accession>
<evidence type="ECO:0000313" key="3">
    <source>
        <dbReference type="Proteomes" id="UP001178507"/>
    </source>
</evidence>
<name>A0AA36JDR2_9DINO</name>
<protein>
    <submittedName>
        <fullName evidence="2">Uncharacterized protein</fullName>
    </submittedName>
</protein>
<keyword evidence="1" id="KW-1133">Transmembrane helix</keyword>
<reference evidence="2" key="1">
    <citation type="submission" date="2023-08" db="EMBL/GenBank/DDBJ databases">
        <authorList>
            <person name="Chen Y."/>
            <person name="Shah S."/>
            <person name="Dougan E. K."/>
            <person name="Thang M."/>
            <person name="Chan C."/>
        </authorList>
    </citation>
    <scope>NUCLEOTIDE SEQUENCE</scope>
</reference>
<dbReference type="AlphaFoldDB" id="A0AA36JDR2"/>
<keyword evidence="1" id="KW-0812">Transmembrane</keyword>
<proteinExistence type="predicted"/>
<dbReference type="Proteomes" id="UP001178507">
    <property type="component" value="Unassembled WGS sequence"/>
</dbReference>
<organism evidence="2 3">
    <name type="scientific">Effrenium voratum</name>
    <dbReference type="NCBI Taxonomy" id="2562239"/>
    <lineage>
        <taxon>Eukaryota</taxon>
        <taxon>Sar</taxon>
        <taxon>Alveolata</taxon>
        <taxon>Dinophyceae</taxon>
        <taxon>Suessiales</taxon>
        <taxon>Symbiodiniaceae</taxon>
        <taxon>Effrenium</taxon>
    </lineage>
</organism>
<keyword evidence="1" id="KW-0472">Membrane</keyword>
<gene>
    <name evidence="2" type="ORF">EVOR1521_LOCUS26385</name>
</gene>
<evidence type="ECO:0000256" key="1">
    <source>
        <dbReference type="SAM" id="Phobius"/>
    </source>
</evidence>
<feature type="transmembrane region" description="Helical" evidence="1">
    <location>
        <begin position="97"/>
        <end position="117"/>
    </location>
</feature>
<evidence type="ECO:0000313" key="2">
    <source>
        <dbReference type="EMBL" id="CAJ1403799.1"/>
    </source>
</evidence>
<sequence>MRAPGEVALLLTARGRGYGNRQMESEFFVPKVPEQPQDDSHSSRIEEIRETNTWFLDGVYFYGDRACQLGRRILGSLQRLRLQVGEGKVPAVLARQILAFLIAFGSVLGAALAYRAVRRHKRIAWNHFRQQVQSSLAPGAQLPRASL</sequence>
<comment type="caution">
    <text evidence="2">The sequence shown here is derived from an EMBL/GenBank/DDBJ whole genome shotgun (WGS) entry which is preliminary data.</text>
</comment>
<dbReference type="EMBL" id="CAUJNA010003510">
    <property type="protein sequence ID" value="CAJ1403799.1"/>
    <property type="molecule type" value="Genomic_DNA"/>
</dbReference>
<keyword evidence="3" id="KW-1185">Reference proteome</keyword>